<proteinExistence type="predicted"/>
<dbReference type="EMBL" id="KB111329">
    <property type="protein sequence ID" value="ELK25991.1"/>
    <property type="molecule type" value="Genomic_DNA"/>
</dbReference>
<reference evidence="2" key="1">
    <citation type="journal article" date="2013" name="Science">
        <title>Comparative analysis of bat genomes provides insight into the evolution of flight and immunity.</title>
        <authorList>
            <person name="Zhang G."/>
            <person name="Cowled C."/>
            <person name="Shi Z."/>
            <person name="Huang Z."/>
            <person name="Bishop-Lilly K.A."/>
            <person name="Fang X."/>
            <person name="Wynne J.W."/>
            <person name="Xiong Z."/>
            <person name="Baker M.L."/>
            <person name="Zhao W."/>
            <person name="Tachedjian M."/>
            <person name="Zhu Y."/>
            <person name="Zhou P."/>
            <person name="Jiang X."/>
            <person name="Ng J."/>
            <person name="Yang L."/>
            <person name="Wu L."/>
            <person name="Xiao J."/>
            <person name="Feng Y."/>
            <person name="Chen Y."/>
            <person name="Sun X."/>
            <person name="Zhang Y."/>
            <person name="Marsh G.A."/>
            <person name="Crameri G."/>
            <person name="Broder C.C."/>
            <person name="Frey K.G."/>
            <person name="Wang L.F."/>
            <person name="Wang J."/>
        </authorList>
    </citation>
    <scope>NUCLEOTIDE SEQUENCE [LARGE SCALE GENOMIC DNA]</scope>
</reference>
<name>L5LJE8_MYODS</name>
<dbReference type="Proteomes" id="UP000010556">
    <property type="component" value="Unassembled WGS sequence"/>
</dbReference>
<keyword evidence="2" id="KW-1185">Reference proteome</keyword>
<organism evidence="1 2">
    <name type="scientific">Myotis davidii</name>
    <name type="common">David's myotis</name>
    <dbReference type="NCBI Taxonomy" id="225400"/>
    <lineage>
        <taxon>Eukaryota</taxon>
        <taxon>Metazoa</taxon>
        <taxon>Chordata</taxon>
        <taxon>Craniata</taxon>
        <taxon>Vertebrata</taxon>
        <taxon>Euteleostomi</taxon>
        <taxon>Mammalia</taxon>
        <taxon>Eutheria</taxon>
        <taxon>Laurasiatheria</taxon>
        <taxon>Chiroptera</taxon>
        <taxon>Yangochiroptera</taxon>
        <taxon>Vespertilionidae</taxon>
        <taxon>Myotis</taxon>
    </lineage>
</organism>
<sequence>MARMSGSSMVPSLGSGSSSATCHFAHYFVLCGIDIDSGLEPDKLVGKAGLQQRKGPLIPAGQAKRPQWCTNPCTKAQCTDSCTGGVPQPGSHSFWPRYAYCRRRSIAPPRRRERLAPLQLRLPAVYLHQVYELSEEHGRTDL</sequence>
<accession>L5LJE8</accession>
<gene>
    <name evidence="1" type="ORF">MDA_GLEAN10021963</name>
</gene>
<evidence type="ECO:0000313" key="1">
    <source>
        <dbReference type="EMBL" id="ELK25991.1"/>
    </source>
</evidence>
<evidence type="ECO:0000313" key="2">
    <source>
        <dbReference type="Proteomes" id="UP000010556"/>
    </source>
</evidence>
<protein>
    <submittedName>
        <fullName evidence="1">DENN domain-containing protein 5B</fullName>
    </submittedName>
</protein>
<dbReference type="AlphaFoldDB" id="L5LJE8"/>